<accession>A0ABQ7G2C7</accession>
<keyword evidence="3" id="KW-0687">Ribonucleoprotein</keyword>
<sequence length="310" mass="34243">MLQQMQAFNVQIGAVDRRANSRAAGMQRQRPGRLSVLAMAPASGRRKGGGGEGSSGIDKSILMDSKSSARFQSAEAKAEGILDKYQPGELVQGVVRSIMPYGAFVDLGDITGLLHRSQISNYRIKHGGVDQILQEGDQLMVLVLQTDRNRSRLTLSTKKLEPKPGDMLRDPQRVFENAAETFQKREEAEGILDKYQPGDLVQGVVSLIKPYGAFVDLGEITGLLHISQISHERIVGVDQILQEGDQLKVLVLQTNRKNRSRLTLSTKKLERVPGDMLRDPQRVFEDAHLMAETFQIRRSVAEGEAQSVDG</sequence>
<evidence type="ECO:0000256" key="1">
    <source>
        <dbReference type="ARBA" id="ARBA00006767"/>
    </source>
</evidence>
<gene>
    <name evidence="6" type="ORF">DUNSADRAFT_17119</name>
</gene>
<dbReference type="InterPro" id="IPR003029">
    <property type="entry name" value="S1_domain"/>
</dbReference>
<dbReference type="Pfam" id="PF00575">
    <property type="entry name" value="S1"/>
    <property type="match status" value="2"/>
</dbReference>
<evidence type="ECO:0000259" key="5">
    <source>
        <dbReference type="PROSITE" id="PS50126"/>
    </source>
</evidence>
<feature type="domain" description="S1 motif" evidence="5">
    <location>
        <begin position="88"/>
        <end position="158"/>
    </location>
</feature>
<comment type="caution">
    <text evidence="6">The sequence shown here is derived from an EMBL/GenBank/DDBJ whole genome shotgun (WGS) entry which is preliminary data.</text>
</comment>
<keyword evidence="2" id="KW-0689">Ribosomal protein</keyword>
<name>A0ABQ7G2C7_DUNSA</name>
<dbReference type="Gene3D" id="2.40.50.140">
    <property type="entry name" value="Nucleic acid-binding proteins"/>
    <property type="match status" value="2"/>
</dbReference>
<proteinExistence type="inferred from homology"/>
<feature type="region of interest" description="Disordered" evidence="4">
    <location>
        <begin position="40"/>
        <end position="59"/>
    </location>
</feature>
<protein>
    <recommendedName>
        <fullName evidence="5">S1 motif domain-containing protein</fullName>
    </recommendedName>
</protein>
<dbReference type="InterPro" id="IPR050437">
    <property type="entry name" value="Ribos_protein_bS1-like"/>
</dbReference>
<dbReference type="SUPFAM" id="SSF50249">
    <property type="entry name" value="Nucleic acid-binding proteins"/>
    <property type="match status" value="2"/>
</dbReference>
<reference evidence="6" key="1">
    <citation type="submission" date="2017-08" db="EMBL/GenBank/DDBJ databases">
        <authorList>
            <person name="Polle J.E."/>
            <person name="Barry K."/>
            <person name="Cushman J."/>
            <person name="Schmutz J."/>
            <person name="Tran D."/>
            <person name="Hathwaick L.T."/>
            <person name="Yim W.C."/>
            <person name="Jenkins J."/>
            <person name="Mckie-Krisberg Z.M."/>
            <person name="Prochnik S."/>
            <person name="Lindquist E."/>
            <person name="Dockter R.B."/>
            <person name="Adam C."/>
            <person name="Molina H."/>
            <person name="Bunkerborg J."/>
            <person name="Jin E."/>
            <person name="Buchheim M."/>
            <person name="Magnuson J."/>
        </authorList>
    </citation>
    <scope>NUCLEOTIDE SEQUENCE</scope>
    <source>
        <strain evidence="6">CCAP 19/18</strain>
    </source>
</reference>
<evidence type="ECO:0000256" key="3">
    <source>
        <dbReference type="ARBA" id="ARBA00023274"/>
    </source>
</evidence>
<evidence type="ECO:0000313" key="7">
    <source>
        <dbReference type="Proteomes" id="UP000815325"/>
    </source>
</evidence>
<dbReference type="InterPro" id="IPR012340">
    <property type="entry name" value="NA-bd_OB-fold"/>
</dbReference>
<keyword evidence="7" id="KW-1185">Reference proteome</keyword>
<organism evidence="6 7">
    <name type="scientific">Dunaliella salina</name>
    <name type="common">Green alga</name>
    <name type="synonym">Protococcus salinus</name>
    <dbReference type="NCBI Taxonomy" id="3046"/>
    <lineage>
        <taxon>Eukaryota</taxon>
        <taxon>Viridiplantae</taxon>
        <taxon>Chlorophyta</taxon>
        <taxon>core chlorophytes</taxon>
        <taxon>Chlorophyceae</taxon>
        <taxon>CS clade</taxon>
        <taxon>Chlamydomonadales</taxon>
        <taxon>Dunaliellaceae</taxon>
        <taxon>Dunaliella</taxon>
    </lineage>
</organism>
<feature type="domain" description="S1 motif" evidence="5">
    <location>
        <begin position="198"/>
        <end position="267"/>
    </location>
</feature>
<evidence type="ECO:0000256" key="2">
    <source>
        <dbReference type="ARBA" id="ARBA00022980"/>
    </source>
</evidence>
<dbReference type="PANTHER" id="PTHR10724">
    <property type="entry name" value="30S RIBOSOMAL PROTEIN S1"/>
    <property type="match status" value="1"/>
</dbReference>
<dbReference type="Proteomes" id="UP000815325">
    <property type="component" value="Unassembled WGS sequence"/>
</dbReference>
<evidence type="ECO:0000313" key="6">
    <source>
        <dbReference type="EMBL" id="KAF5828757.1"/>
    </source>
</evidence>
<evidence type="ECO:0000256" key="4">
    <source>
        <dbReference type="SAM" id="MobiDB-lite"/>
    </source>
</evidence>
<dbReference type="PANTHER" id="PTHR10724:SF7">
    <property type="entry name" value="SMALL RIBOSOMAL SUBUNIT PROTEIN BS1C"/>
    <property type="match status" value="1"/>
</dbReference>
<comment type="similarity">
    <text evidence="1">Belongs to the bacterial ribosomal protein bS1 family.</text>
</comment>
<dbReference type="SMART" id="SM00316">
    <property type="entry name" value="S1"/>
    <property type="match status" value="2"/>
</dbReference>
<dbReference type="PROSITE" id="PS50126">
    <property type="entry name" value="S1"/>
    <property type="match status" value="2"/>
</dbReference>
<dbReference type="EMBL" id="MU070251">
    <property type="protein sequence ID" value="KAF5828757.1"/>
    <property type="molecule type" value="Genomic_DNA"/>
</dbReference>